<reference evidence="1 2" key="1">
    <citation type="submission" date="2020-10" db="EMBL/GenBank/DDBJ databases">
        <title>Connecting structure to function with the recovery of over 1000 high-quality activated sludge metagenome-assembled genomes encoding full-length rRNA genes using long-read sequencing.</title>
        <authorList>
            <person name="Singleton C.M."/>
            <person name="Petriglieri F."/>
            <person name="Kristensen J.M."/>
            <person name="Kirkegaard R.H."/>
            <person name="Michaelsen T.Y."/>
            <person name="Andersen M.H."/>
            <person name="Karst S.M."/>
            <person name="Dueholm M.S."/>
            <person name="Nielsen P.H."/>
            <person name="Albertsen M."/>
        </authorList>
    </citation>
    <scope>NUCLEOTIDE SEQUENCE [LARGE SCALE GENOMIC DNA]</scope>
    <source>
        <strain evidence="1">Ribe_18-Q3-R11-54_BAT3C.373</strain>
    </source>
</reference>
<proteinExistence type="predicted"/>
<sequence>MYKINFNNKTFSLITNSEKGKVNSETIFEYKQNGNFVTADYYGGTIRYGKIIAILNETQLNMLYQCITFDNELKAGKAIADISFTENEKIKLILNWEWLGDRNENGVSEYLEH</sequence>
<dbReference type="Proteomes" id="UP000808349">
    <property type="component" value="Unassembled WGS sequence"/>
</dbReference>
<evidence type="ECO:0000313" key="1">
    <source>
        <dbReference type="EMBL" id="MBK9716099.1"/>
    </source>
</evidence>
<gene>
    <name evidence="1" type="ORF">IPO85_00970</name>
</gene>
<accession>A0A9D7S646</accession>
<dbReference type="InterPro" id="IPR058595">
    <property type="entry name" value="Avidin-like"/>
</dbReference>
<name>A0A9D7S646_9BACT</name>
<evidence type="ECO:0000313" key="2">
    <source>
        <dbReference type="Proteomes" id="UP000808349"/>
    </source>
</evidence>
<protein>
    <submittedName>
        <fullName evidence="1">N-acetylglutamate synthase</fullName>
    </submittedName>
</protein>
<dbReference type="Pfam" id="PF26421">
    <property type="entry name" value="Avidin_like"/>
    <property type="match status" value="1"/>
</dbReference>
<dbReference type="AlphaFoldDB" id="A0A9D7S646"/>
<comment type="caution">
    <text evidence="1">The sequence shown here is derived from an EMBL/GenBank/DDBJ whole genome shotgun (WGS) entry which is preliminary data.</text>
</comment>
<organism evidence="1 2">
    <name type="scientific">Candidatus Defluviibacterium haderslevense</name>
    <dbReference type="NCBI Taxonomy" id="2981993"/>
    <lineage>
        <taxon>Bacteria</taxon>
        <taxon>Pseudomonadati</taxon>
        <taxon>Bacteroidota</taxon>
        <taxon>Saprospiria</taxon>
        <taxon>Saprospirales</taxon>
        <taxon>Saprospiraceae</taxon>
        <taxon>Candidatus Defluviibacterium</taxon>
    </lineage>
</organism>
<dbReference type="EMBL" id="JADKFW010000004">
    <property type="protein sequence ID" value="MBK9716099.1"/>
    <property type="molecule type" value="Genomic_DNA"/>
</dbReference>